<protein>
    <recommendedName>
        <fullName evidence="1">Transposase IS701-like DDE domain-containing protein</fullName>
    </recommendedName>
</protein>
<dbReference type="AlphaFoldDB" id="A0A2T2WCI2"/>
<evidence type="ECO:0000259" key="1">
    <source>
        <dbReference type="Pfam" id="PF13546"/>
    </source>
</evidence>
<organism evidence="2 3">
    <name type="scientific">Sulfobacillus acidophilus</name>
    <dbReference type="NCBI Taxonomy" id="53633"/>
    <lineage>
        <taxon>Bacteria</taxon>
        <taxon>Bacillati</taxon>
        <taxon>Bacillota</taxon>
        <taxon>Clostridia</taxon>
        <taxon>Eubacteriales</taxon>
        <taxon>Clostridiales Family XVII. Incertae Sedis</taxon>
        <taxon>Sulfobacillus</taxon>
    </lineage>
</organism>
<dbReference type="Proteomes" id="UP000241848">
    <property type="component" value="Unassembled WGS sequence"/>
</dbReference>
<comment type="caution">
    <text evidence="2">The sequence shown here is derived from an EMBL/GenBank/DDBJ whole genome shotgun (WGS) entry which is preliminary data.</text>
</comment>
<evidence type="ECO:0000313" key="3">
    <source>
        <dbReference type="Proteomes" id="UP000241848"/>
    </source>
</evidence>
<name>A0A2T2WCI2_9FIRM</name>
<accession>A0A2T2WCI2</accession>
<dbReference type="InterPro" id="IPR012337">
    <property type="entry name" value="RNaseH-like_sf"/>
</dbReference>
<dbReference type="EMBL" id="PXYV01000110">
    <property type="protein sequence ID" value="PSR19938.1"/>
    <property type="molecule type" value="Genomic_DNA"/>
</dbReference>
<gene>
    <name evidence="2" type="ORF">C7B45_17440</name>
</gene>
<dbReference type="SUPFAM" id="SSF53098">
    <property type="entry name" value="Ribonuclease H-like"/>
    <property type="match status" value="1"/>
</dbReference>
<dbReference type="Pfam" id="PF13546">
    <property type="entry name" value="DDE_5"/>
    <property type="match status" value="1"/>
</dbReference>
<dbReference type="InterPro" id="IPR038721">
    <property type="entry name" value="IS701-like_DDE_dom"/>
</dbReference>
<sequence>MLEVEHNHISSKGCLCTDDTRRCTDFRNSGPLFSPVSRWPLAEASGNHPTRRENPSRLLQFLLALVFTQRNFYRTLLRNDPDIPKKDTVYRFSASPRYNWRRLLLMTSVAIAQGLGTLVSPDRDAVFMVDDSLFDRSRSKKVELLARVYDHVEHVYRKGLRLLMLGWSGGTTFLPAAFSLTSEQATNRLQPADPRIDKRTVGYPRRRESCQKSPDVVLQLLGESQAAGLEARYVLFDSWLAFPRLLRQIVQDRNLHVVAMVQAMKTVRYTYEGKRYTLKELYAHVKKRPGKARILAVVAVPRSGSP</sequence>
<reference evidence="2 3" key="1">
    <citation type="journal article" date="2014" name="BMC Genomics">
        <title>Comparison of environmental and isolate Sulfobacillus genomes reveals diverse carbon, sulfur, nitrogen, and hydrogen metabolisms.</title>
        <authorList>
            <person name="Justice N.B."/>
            <person name="Norman A."/>
            <person name="Brown C.T."/>
            <person name="Singh A."/>
            <person name="Thomas B.C."/>
            <person name="Banfield J.F."/>
        </authorList>
    </citation>
    <scope>NUCLEOTIDE SEQUENCE [LARGE SCALE GENOMIC DNA]</scope>
    <source>
        <strain evidence="2">AMDSBA3</strain>
    </source>
</reference>
<evidence type="ECO:0000313" key="2">
    <source>
        <dbReference type="EMBL" id="PSR19938.1"/>
    </source>
</evidence>
<feature type="domain" description="Transposase IS701-like DDE" evidence="1">
    <location>
        <begin position="68"/>
        <end position="270"/>
    </location>
</feature>
<proteinExistence type="predicted"/>